<gene>
    <name evidence="2" type="ORF">BJ979_002801</name>
</gene>
<proteinExistence type="predicted"/>
<evidence type="ECO:0008006" key="4">
    <source>
        <dbReference type="Google" id="ProtNLM"/>
    </source>
</evidence>
<feature type="transmembrane region" description="Helical" evidence="1">
    <location>
        <begin position="73"/>
        <end position="94"/>
    </location>
</feature>
<reference evidence="2 3" key="1">
    <citation type="submission" date="2020-07" db="EMBL/GenBank/DDBJ databases">
        <title>Sequencing the genomes of 1000 actinobacteria strains.</title>
        <authorList>
            <person name="Klenk H.-P."/>
        </authorList>
    </citation>
    <scope>NUCLEOTIDE SEQUENCE [LARGE SCALE GENOMIC DNA]</scope>
    <source>
        <strain evidence="2 3">DSM 23141</strain>
    </source>
</reference>
<organism evidence="2 3">
    <name type="scientific">Schumannella luteola</name>
    <dbReference type="NCBI Taxonomy" id="472059"/>
    <lineage>
        <taxon>Bacteria</taxon>
        <taxon>Bacillati</taxon>
        <taxon>Actinomycetota</taxon>
        <taxon>Actinomycetes</taxon>
        <taxon>Micrococcales</taxon>
        <taxon>Microbacteriaceae</taxon>
        <taxon>Schumannella</taxon>
    </lineage>
</organism>
<protein>
    <recommendedName>
        <fullName evidence="4">Signal peptidase I</fullName>
    </recommendedName>
</protein>
<accession>A0A852YSD9</accession>
<keyword evidence="3" id="KW-1185">Reference proteome</keyword>
<dbReference type="EMBL" id="JACBZY010000001">
    <property type="protein sequence ID" value="NYH00176.1"/>
    <property type="molecule type" value="Genomic_DNA"/>
</dbReference>
<sequence length="152" mass="17280">MTYSPYSDEFWQYFALTFGVIYGFALLFGLAVWVVTAIAMMRFFRKVGVEGWIAWIPIYNQWKFLEVGGHHGALALLSLVPVGSYVVLVFQIIGMHRIGISFGKDSGFLVLGIFLPFVWMFLLARPQEFYDLNRLAWAGQPMPRAGYGAVPR</sequence>
<name>A0A852YSD9_9MICO</name>
<evidence type="ECO:0000256" key="1">
    <source>
        <dbReference type="SAM" id="Phobius"/>
    </source>
</evidence>
<keyword evidence="1" id="KW-0472">Membrane</keyword>
<dbReference type="Pfam" id="PF18936">
    <property type="entry name" value="DUF5684"/>
    <property type="match status" value="1"/>
</dbReference>
<evidence type="ECO:0000313" key="2">
    <source>
        <dbReference type="EMBL" id="NYH00176.1"/>
    </source>
</evidence>
<keyword evidence="1" id="KW-0812">Transmembrane</keyword>
<dbReference type="RefSeq" id="WP_179568827.1">
    <property type="nucleotide sequence ID" value="NZ_JACBZY010000001.1"/>
</dbReference>
<feature type="transmembrane region" description="Helical" evidence="1">
    <location>
        <begin position="12"/>
        <end position="36"/>
    </location>
</feature>
<keyword evidence="1" id="KW-1133">Transmembrane helix</keyword>
<dbReference type="Proteomes" id="UP000553888">
    <property type="component" value="Unassembled WGS sequence"/>
</dbReference>
<comment type="caution">
    <text evidence="2">The sequence shown here is derived from an EMBL/GenBank/DDBJ whole genome shotgun (WGS) entry which is preliminary data.</text>
</comment>
<feature type="transmembrane region" description="Helical" evidence="1">
    <location>
        <begin position="106"/>
        <end position="124"/>
    </location>
</feature>
<dbReference type="AlphaFoldDB" id="A0A852YSD9"/>
<evidence type="ECO:0000313" key="3">
    <source>
        <dbReference type="Proteomes" id="UP000553888"/>
    </source>
</evidence>
<dbReference type="InterPro" id="IPR043739">
    <property type="entry name" value="DUF5684"/>
</dbReference>